<dbReference type="SUPFAM" id="SSF53098">
    <property type="entry name" value="Ribonuclease H-like"/>
    <property type="match status" value="1"/>
</dbReference>
<dbReference type="GO" id="GO:0006313">
    <property type="term" value="P:DNA transposition"/>
    <property type="evidence" value="ECO:0007669"/>
    <property type="project" value="InterPro"/>
</dbReference>
<dbReference type="Proteomes" id="UP000179145">
    <property type="component" value="Plasmid pKB14400_1"/>
</dbReference>
<dbReference type="GO" id="GO:0003677">
    <property type="term" value="F:DNA binding"/>
    <property type="evidence" value="ECO:0007669"/>
    <property type="project" value="InterPro"/>
</dbReference>
<name>A0A1D8UQD7_9PROT</name>
<evidence type="ECO:0000259" key="2">
    <source>
        <dbReference type="Pfam" id="PF13006"/>
    </source>
</evidence>
<dbReference type="InterPro" id="IPR012337">
    <property type="entry name" value="RNaseH-like_sf"/>
</dbReference>
<dbReference type="Proteomes" id="UP000179145">
    <property type="component" value="Chromosome"/>
</dbReference>
<dbReference type="InterPro" id="IPR002559">
    <property type="entry name" value="Transposase_11"/>
</dbReference>
<organism evidence="3 5">
    <name type="scientific">Kozakia baliensis</name>
    <dbReference type="NCBI Taxonomy" id="153496"/>
    <lineage>
        <taxon>Bacteria</taxon>
        <taxon>Pseudomonadati</taxon>
        <taxon>Pseudomonadota</taxon>
        <taxon>Alphaproteobacteria</taxon>
        <taxon>Acetobacterales</taxon>
        <taxon>Acetobacteraceae</taxon>
        <taxon>Kozakia</taxon>
    </lineage>
</organism>
<evidence type="ECO:0000313" key="5">
    <source>
        <dbReference type="Proteomes" id="UP000179145"/>
    </source>
</evidence>
<dbReference type="EMBL" id="CP014675">
    <property type="protein sequence ID" value="AOX18524.1"/>
    <property type="molecule type" value="Genomic_DNA"/>
</dbReference>
<dbReference type="InterPro" id="IPR024473">
    <property type="entry name" value="Transposases_IS4_N"/>
</dbReference>
<feature type="domain" description="Transposase IS4-like" evidence="1">
    <location>
        <begin position="140"/>
        <end position="363"/>
    </location>
</feature>
<accession>A0A1D8UQD7</accession>
<dbReference type="Gene3D" id="3.90.350.10">
    <property type="entry name" value="Transposase Inhibitor Protein From Tn5, Chain A, domain 1"/>
    <property type="match status" value="1"/>
</dbReference>
<dbReference type="KEGG" id="kba:A0U89_14625"/>
<dbReference type="PANTHER" id="PTHR37529">
    <property type="entry name" value="TRANSPOSASE INSG FOR INSERTION SEQUENCE ELEMENT IS4-RELATED"/>
    <property type="match status" value="1"/>
</dbReference>
<feature type="domain" description="Transposase IS4 N-terminal" evidence="2">
    <location>
        <begin position="27"/>
        <end position="117"/>
    </location>
</feature>
<dbReference type="EMBL" id="CP014674">
    <property type="protein sequence ID" value="AOX15851.1"/>
    <property type="molecule type" value="Genomic_DNA"/>
</dbReference>
<evidence type="ECO:0000259" key="1">
    <source>
        <dbReference type="Pfam" id="PF01609"/>
    </source>
</evidence>
<sequence>MEGSGMARTAAVFDGDADIGERLGIATICRSFGREQIEQVLRASGRETRRRRDMPEDLTVYFVIAMALLMHVNIREVLRCLWAGLRDIGHGEVRLTGKSGISQARTRLGSEPLRQLYKNCVGPVATSATLGTHYKDWHLVAMDGSTLDVPDEIANRATFGGPTTYNDRSPFPQIRFVTLAEIGTRVMFGAEMADYATSERELARAVVEHLRPGMLCITDRGFFSFDMMQRIRETGADALLRARKDIMLPVMETLPDGSWRSELNTWRRTERSDSGPSKPIPVRVVRYRLGGVENRDETYTLVTTILDPERAPASDLAALYHERWEIETAFDELKTHLRGARLCLRSKTPELVRQEFHGLMLAHFAIRSLMHEAALKAKEDPDRLSFTHGLRVIRRKIGHMVLLSPSAEEKSMERHPA</sequence>
<evidence type="ECO:0008006" key="6">
    <source>
        <dbReference type="Google" id="ProtNLM"/>
    </source>
</evidence>
<evidence type="ECO:0000313" key="4">
    <source>
        <dbReference type="EMBL" id="AOX18524.1"/>
    </source>
</evidence>
<keyword evidence="4" id="KW-0614">Plasmid</keyword>
<dbReference type="GO" id="GO:0004803">
    <property type="term" value="F:transposase activity"/>
    <property type="evidence" value="ECO:0007669"/>
    <property type="project" value="InterPro"/>
</dbReference>
<proteinExistence type="predicted"/>
<keyword evidence="5" id="KW-1185">Reference proteome</keyword>
<dbReference type="AlphaFoldDB" id="A0A1D8UQD7"/>
<dbReference type="InterPro" id="IPR047952">
    <property type="entry name" value="Transpos_IS4"/>
</dbReference>
<dbReference type="PANTHER" id="PTHR37529:SF1">
    <property type="entry name" value="TRANSPOSASE INSG FOR INSERTION SEQUENCE ELEMENT IS4-RELATED"/>
    <property type="match status" value="1"/>
</dbReference>
<geneLocation type="plasmid" evidence="5">
    <name>pkb14400_1</name>
</geneLocation>
<dbReference type="KEGG" id="kba:A0U89_00450"/>
<reference evidence="3" key="2">
    <citation type="submission" date="2016-03" db="EMBL/GenBank/DDBJ databases">
        <authorList>
            <person name="Ploux O."/>
        </authorList>
    </citation>
    <scope>NUCLEOTIDE SEQUENCE</scope>
    <source>
        <strain evidence="3">DSM 14400</strain>
        <plasmid evidence="4">pKB14400_1</plasmid>
    </source>
</reference>
<protein>
    <recommendedName>
        <fullName evidence="6">Transposase</fullName>
    </recommendedName>
</protein>
<reference evidence="3 5" key="1">
    <citation type="journal article" date="2016" name="Microb. Cell Fact.">
        <title>Dissection of exopolysaccharide biosynthesis in Kozakia baliensis.</title>
        <authorList>
            <person name="Brandt J.U."/>
            <person name="Jakob F."/>
            <person name="Behr J."/>
            <person name="Geissler A.J."/>
            <person name="Vogel R.F."/>
        </authorList>
    </citation>
    <scope>NUCLEOTIDE SEQUENCE [LARGE SCALE GENOMIC DNA]</scope>
    <source>
        <strain evidence="3 5">DSM 14400</strain>
        <plasmid evidence="4">pKB14400_1</plasmid>
        <plasmid evidence="5">Plasmid pkb14400_1</plasmid>
    </source>
</reference>
<gene>
    <name evidence="3" type="ORF">A0U89_00450</name>
    <name evidence="4" type="ORF">A0U89_14625</name>
</gene>
<dbReference type="NCBIfam" id="NF033592">
    <property type="entry name" value="transpos_IS4_1"/>
    <property type="match status" value="1"/>
</dbReference>
<dbReference type="Pfam" id="PF01609">
    <property type="entry name" value="DDE_Tnp_1"/>
    <property type="match status" value="1"/>
</dbReference>
<dbReference type="Pfam" id="PF13006">
    <property type="entry name" value="Nterm_IS4"/>
    <property type="match status" value="1"/>
</dbReference>
<geneLocation type="plasmid" evidence="4">
    <name>pKB14400_1</name>
</geneLocation>
<evidence type="ECO:0000313" key="3">
    <source>
        <dbReference type="EMBL" id="AOX15851.1"/>
    </source>
</evidence>